<dbReference type="Gene3D" id="2.60.40.1880">
    <property type="entry name" value="Invasion associated locus B (IalB) protein"/>
    <property type="match status" value="1"/>
</dbReference>
<dbReference type="EMBL" id="JALKCH010000005">
    <property type="protein sequence ID" value="MCK0197154.1"/>
    <property type="molecule type" value="Genomic_DNA"/>
</dbReference>
<name>A0ABT0DB77_9HYPH</name>
<sequence>MTRSALRHCRVPGATALVLGLLAGALAGPALAQTGPAKPPAGKPTTEKPAAPPAAPAQEAPPVRTETVTYGNWTATCRDRVGAVSQRTCSAILRITNTKSRQDVLIWEIGNDAANNPVTALRTPLGVMVKEGVSIALGSGKPRKLDYVLCDARGCEASGPFDAGFARELGAATEAAVSFTPINSKPVTLTIPLKGIADALAALRRQPR</sequence>
<feature type="chain" id="PRO_5045601861" evidence="2">
    <location>
        <begin position="33"/>
        <end position="208"/>
    </location>
</feature>
<dbReference type="Pfam" id="PF06776">
    <property type="entry name" value="IalB"/>
    <property type="match status" value="1"/>
</dbReference>
<keyword evidence="4" id="KW-1185">Reference proteome</keyword>
<accession>A0ABT0DB77</accession>
<reference evidence="3 4" key="1">
    <citation type="submission" date="2022-04" db="EMBL/GenBank/DDBJ databases">
        <authorList>
            <person name="Grouzdev D.S."/>
            <person name="Pantiukh K.S."/>
            <person name="Krutkina M.S."/>
        </authorList>
    </citation>
    <scope>NUCLEOTIDE SEQUENCE [LARGE SCALE GENOMIC DNA]</scope>
    <source>
        <strain evidence="3 4">6x-1</strain>
    </source>
</reference>
<dbReference type="RefSeq" id="WP_247028761.1">
    <property type="nucleotide sequence ID" value="NZ_JALKCH010000005.1"/>
</dbReference>
<evidence type="ECO:0000313" key="4">
    <source>
        <dbReference type="Proteomes" id="UP001203284"/>
    </source>
</evidence>
<proteinExistence type="predicted"/>
<evidence type="ECO:0000313" key="3">
    <source>
        <dbReference type="EMBL" id="MCK0197154.1"/>
    </source>
</evidence>
<keyword evidence="2" id="KW-0732">Signal</keyword>
<organism evidence="3 4">
    <name type="scientific">Ancylobacter crimeensis</name>
    <dbReference type="NCBI Taxonomy" id="2579147"/>
    <lineage>
        <taxon>Bacteria</taxon>
        <taxon>Pseudomonadati</taxon>
        <taxon>Pseudomonadota</taxon>
        <taxon>Alphaproteobacteria</taxon>
        <taxon>Hyphomicrobiales</taxon>
        <taxon>Xanthobacteraceae</taxon>
        <taxon>Ancylobacter</taxon>
    </lineage>
</organism>
<evidence type="ECO:0000256" key="2">
    <source>
        <dbReference type="SAM" id="SignalP"/>
    </source>
</evidence>
<comment type="caution">
    <text evidence="3">The sequence shown here is derived from an EMBL/GenBank/DDBJ whole genome shotgun (WGS) entry which is preliminary data.</text>
</comment>
<dbReference type="InterPro" id="IPR038696">
    <property type="entry name" value="IalB_sf"/>
</dbReference>
<gene>
    <name evidence="3" type="ORF">MWN34_09540</name>
</gene>
<feature type="signal peptide" evidence="2">
    <location>
        <begin position="1"/>
        <end position="32"/>
    </location>
</feature>
<evidence type="ECO:0000256" key="1">
    <source>
        <dbReference type="SAM" id="MobiDB-lite"/>
    </source>
</evidence>
<feature type="region of interest" description="Disordered" evidence="1">
    <location>
        <begin position="33"/>
        <end position="65"/>
    </location>
</feature>
<protein>
    <submittedName>
        <fullName evidence="3">Invasion associated locus B family protein</fullName>
    </submittedName>
</protein>
<dbReference type="InterPro" id="IPR010642">
    <property type="entry name" value="Invasion_prot_B"/>
</dbReference>
<dbReference type="Proteomes" id="UP001203284">
    <property type="component" value="Unassembled WGS sequence"/>
</dbReference>